<name>A0A8H7BJD7_9FUNG</name>
<dbReference type="OrthoDB" id="2285533at2759"/>
<keyword evidence="6" id="KW-1185">Reference proteome</keyword>
<protein>
    <recommendedName>
        <fullName evidence="4">BZIP domain-containing protein</fullName>
    </recommendedName>
</protein>
<dbReference type="CDD" id="cd14688">
    <property type="entry name" value="bZIP_YAP"/>
    <property type="match status" value="1"/>
</dbReference>
<feature type="coiled-coil region" evidence="3">
    <location>
        <begin position="34"/>
        <end position="68"/>
    </location>
</feature>
<dbReference type="InterPro" id="IPR050936">
    <property type="entry name" value="AP-1-like"/>
</dbReference>
<comment type="caution">
    <text evidence="5">The sequence shown here is derived from an EMBL/GenBank/DDBJ whole genome shotgun (WGS) entry which is preliminary data.</text>
</comment>
<dbReference type="GO" id="GO:0001228">
    <property type="term" value="F:DNA-binding transcription activator activity, RNA polymerase II-specific"/>
    <property type="evidence" value="ECO:0007669"/>
    <property type="project" value="TreeGrafter"/>
</dbReference>
<comment type="subcellular location">
    <subcellularLocation>
        <location evidence="1">Nucleus</location>
    </subcellularLocation>
</comment>
<dbReference type="InterPro" id="IPR046347">
    <property type="entry name" value="bZIP_sf"/>
</dbReference>
<dbReference type="AlphaFoldDB" id="A0A8H7BJD7"/>
<sequence length="128" mass="15051">MSQSKAVHLNPEEERKDRNRIAQAAFRARRSKYTQTLEQALLRLDKQVQELQESNRLANERAAKAEQMWAELWAESQTLRECLMFVLAEPTNPTIYRQGPLHLNQDQSSYNTGEFLCCIKEKKKRQRS</sequence>
<evidence type="ECO:0000259" key="4">
    <source>
        <dbReference type="PROSITE" id="PS00036"/>
    </source>
</evidence>
<evidence type="ECO:0000256" key="2">
    <source>
        <dbReference type="ARBA" id="ARBA00023242"/>
    </source>
</evidence>
<evidence type="ECO:0000256" key="1">
    <source>
        <dbReference type="ARBA" id="ARBA00004123"/>
    </source>
</evidence>
<dbReference type="GO" id="GO:0090575">
    <property type="term" value="C:RNA polymerase II transcription regulator complex"/>
    <property type="evidence" value="ECO:0007669"/>
    <property type="project" value="TreeGrafter"/>
</dbReference>
<accession>A0A8H7BJD7</accession>
<dbReference type="InterPro" id="IPR004827">
    <property type="entry name" value="bZIP"/>
</dbReference>
<dbReference type="PANTHER" id="PTHR40621">
    <property type="entry name" value="TRANSCRIPTION FACTOR KAPC-RELATED"/>
    <property type="match status" value="1"/>
</dbReference>
<keyword evidence="3" id="KW-0175">Coiled coil</keyword>
<dbReference type="PANTHER" id="PTHR40621:SF6">
    <property type="entry name" value="AP-1-LIKE TRANSCRIPTION FACTOR YAP1-RELATED"/>
    <property type="match status" value="1"/>
</dbReference>
<dbReference type="EMBL" id="JABAYA010000331">
    <property type="protein sequence ID" value="KAF7720942.1"/>
    <property type="molecule type" value="Genomic_DNA"/>
</dbReference>
<dbReference type="Gene3D" id="1.20.5.170">
    <property type="match status" value="1"/>
</dbReference>
<dbReference type="Proteomes" id="UP000605846">
    <property type="component" value="Unassembled WGS sequence"/>
</dbReference>
<dbReference type="PROSITE" id="PS00036">
    <property type="entry name" value="BZIP_BASIC"/>
    <property type="match status" value="1"/>
</dbReference>
<dbReference type="GO" id="GO:0000976">
    <property type="term" value="F:transcription cis-regulatory region binding"/>
    <property type="evidence" value="ECO:0007669"/>
    <property type="project" value="InterPro"/>
</dbReference>
<dbReference type="SUPFAM" id="SSF57959">
    <property type="entry name" value="Leucine zipper domain"/>
    <property type="match status" value="1"/>
</dbReference>
<evidence type="ECO:0000256" key="3">
    <source>
        <dbReference type="SAM" id="Coils"/>
    </source>
</evidence>
<proteinExistence type="predicted"/>
<organism evidence="5 6">
    <name type="scientific">Apophysomyces ossiformis</name>
    <dbReference type="NCBI Taxonomy" id="679940"/>
    <lineage>
        <taxon>Eukaryota</taxon>
        <taxon>Fungi</taxon>
        <taxon>Fungi incertae sedis</taxon>
        <taxon>Mucoromycota</taxon>
        <taxon>Mucoromycotina</taxon>
        <taxon>Mucoromycetes</taxon>
        <taxon>Mucorales</taxon>
        <taxon>Mucorineae</taxon>
        <taxon>Mucoraceae</taxon>
        <taxon>Apophysomyces</taxon>
    </lineage>
</organism>
<feature type="domain" description="BZIP" evidence="4">
    <location>
        <begin position="15"/>
        <end position="29"/>
    </location>
</feature>
<keyword evidence="2" id="KW-0539">Nucleus</keyword>
<gene>
    <name evidence="5" type="ORF">EC973_005751</name>
</gene>
<reference evidence="5" key="1">
    <citation type="submission" date="2020-01" db="EMBL/GenBank/DDBJ databases">
        <title>Genome Sequencing of Three Apophysomyces-Like Fungal Strains Confirms a Novel Fungal Genus in the Mucoromycota with divergent Burkholderia-like Endosymbiotic Bacteria.</title>
        <authorList>
            <person name="Stajich J.E."/>
            <person name="Macias A.M."/>
            <person name="Carter-House D."/>
            <person name="Lovett B."/>
            <person name="Kasson L.R."/>
            <person name="Berry K."/>
            <person name="Grigoriev I."/>
            <person name="Chang Y."/>
            <person name="Spatafora J."/>
            <person name="Kasson M.T."/>
        </authorList>
    </citation>
    <scope>NUCLEOTIDE SEQUENCE</scope>
    <source>
        <strain evidence="5">NRRL A-21654</strain>
    </source>
</reference>
<evidence type="ECO:0000313" key="5">
    <source>
        <dbReference type="EMBL" id="KAF7720942.1"/>
    </source>
</evidence>
<evidence type="ECO:0000313" key="6">
    <source>
        <dbReference type="Proteomes" id="UP000605846"/>
    </source>
</evidence>